<dbReference type="CDD" id="cd07385">
    <property type="entry name" value="MPP_YkuE_C"/>
    <property type="match status" value="1"/>
</dbReference>
<evidence type="ECO:0000256" key="1">
    <source>
        <dbReference type="SAM" id="Phobius"/>
    </source>
</evidence>
<feature type="transmembrane region" description="Helical" evidence="1">
    <location>
        <begin position="113"/>
        <end position="134"/>
    </location>
</feature>
<keyword evidence="1" id="KW-0472">Membrane</keyword>
<proteinExistence type="predicted"/>
<dbReference type="AlphaFoldDB" id="A0A0C1H174"/>
<feature type="transmembrane region" description="Helical" evidence="1">
    <location>
        <begin position="78"/>
        <end position="101"/>
    </location>
</feature>
<dbReference type="PATRIC" id="fig|1056807.3.peg.541"/>
<dbReference type="InterPro" id="IPR004843">
    <property type="entry name" value="Calcineurin-like_PHP"/>
</dbReference>
<name>A0A0C1H174_9NEIS</name>
<organism evidence="3 4">
    <name type="scientific">Morococcus cerebrosus</name>
    <dbReference type="NCBI Taxonomy" id="1056807"/>
    <lineage>
        <taxon>Bacteria</taxon>
        <taxon>Pseudomonadati</taxon>
        <taxon>Pseudomonadota</taxon>
        <taxon>Betaproteobacteria</taxon>
        <taxon>Neisseriales</taxon>
        <taxon>Neisseriaceae</taxon>
        <taxon>Morococcus</taxon>
    </lineage>
</organism>
<dbReference type="PANTHER" id="PTHR31302:SF0">
    <property type="entry name" value="TRANSMEMBRANE PROTEIN WITH METALLOPHOSPHOESTERASE DOMAIN"/>
    <property type="match status" value="1"/>
</dbReference>
<sequence length="374" mass="42309">MFFDFQQVRFMFGTMFLIMIVLLQLFTFGLGRSLQWLFAPVVGKAGRRWLMGVSYFVTNGLLAGLLLELGHFMFRIMAFWMVLLLFVMYAALATFILFLLLRKFVASRSLSRSLRLFAPLFVFGLVGFGMYNAYTPVVRHQTVVIDKKMDKPLRIGMASDLHLGILFGARQLDKLVDIMNREKVDLILLPGDLMDDNVDAYRKENMQPHLGRLKAPLGVYATLGNHDMFGDSARIRHDLEAAGITVLGNQVLQHDAFLLVGRNDDLDHERPSVAQLLENHNTDQPVLLMDHRPTEVETHATLPIDVQVSGHVHNGQIAPANLIVRTLYRLAYGYEEIGGRHFFVTSGYGFWGIPLRLGSQSEVWVIDVKGSIVD</sequence>
<dbReference type="PANTHER" id="PTHR31302">
    <property type="entry name" value="TRANSMEMBRANE PROTEIN WITH METALLOPHOSPHOESTERASE DOMAIN-RELATED"/>
    <property type="match status" value="1"/>
</dbReference>
<protein>
    <submittedName>
        <fullName evidence="3">Metallophosphoesterase</fullName>
    </submittedName>
</protein>
<dbReference type="Gene3D" id="3.60.21.10">
    <property type="match status" value="1"/>
</dbReference>
<keyword evidence="1" id="KW-0812">Transmembrane</keyword>
<comment type="caution">
    <text evidence="3">The sequence shown here is derived from an EMBL/GenBank/DDBJ whole genome shotgun (WGS) entry which is preliminary data.</text>
</comment>
<dbReference type="EMBL" id="JUFZ01000023">
    <property type="protein sequence ID" value="KIC11446.1"/>
    <property type="molecule type" value="Genomic_DNA"/>
</dbReference>
<dbReference type="InterPro" id="IPR029052">
    <property type="entry name" value="Metallo-depent_PP-like"/>
</dbReference>
<feature type="transmembrane region" description="Helical" evidence="1">
    <location>
        <begin position="52"/>
        <end position="72"/>
    </location>
</feature>
<keyword evidence="1" id="KW-1133">Transmembrane helix</keyword>
<gene>
    <name evidence="3" type="ORF">MCC93_05600</name>
</gene>
<evidence type="ECO:0000313" key="4">
    <source>
        <dbReference type="Proteomes" id="UP000031390"/>
    </source>
</evidence>
<feature type="domain" description="Calcineurin-like phosphoesterase" evidence="2">
    <location>
        <begin position="153"/>
        <end position="314"/>
    </location>
</feature>
<dbReference type="SUPFAM" id="SSF56300">
    <property type="entry name" value="Metallo-dependent phosphatases"/>
    <property type="match status" value="1"/>
</dbReference>
<dbReference type="GO" id="GO:0016787">
    <property type="term" value="F:hydrolase activity"/>
    <property type="evidence" value="ECO:0007669"/>
    <property type="project" value="InterPro"/>
</dbReference>
<evidence type="ECO:0000313" key="3">
    <source>
        <dbReference type="EMBL" id="KIC11446.1"/>
    </source>
</evidence>
<dbReference type="InterPro" id="IPR051158">
    <property type="entry name" value="Metallophosphoesterase_sf"/>
</dbReference>
<dbReference type="Pfam" id="PF00149">
    <property type="entry name" value="Metallophos"/>
    <property type="match status" value="1"/>
</dbReference>
<dbReference type="Proteomes" id="UP000031390">
    <property type="component" value="Unassembled WGS sequence"/>
</dbReference>
<feature type="transmembrane region" description="Helical" evidence="1">
    <location>
        <begin position="12"/>
        <end position="31"/>
    </location>
</feature>
<accession>A0A0C1H174</accession>
<reference evidence="3 4" key="1">
    <citation type="submission" date="2014-12" db="EMBL/GenBank/DDBJ databases">
        <title>Genome sequence of Morococcus cerebrosus.</title>
        <authorList>
            <person name="Shin S.-K."/>
            <person name="Yi H."/>
        </authorList>
    </citation>
    <scope>NUCLEOTIDE SEQUENCE [LARGE SCALE GENOMIC DNA]</scope>
    <source>
        <strain evidence="3 4">CIP 81.93</strain>
    </source>
</reference>
<evidence type="ECO:0000259" key="2">
    <source>
        <dbReference type="Pfam" id="PF00149"/>
    </source>
</evidence>